<evidence type="ECO:0000313" key="4">
    <source>
        <dbReference type="Proteomes" id="UP001151752"/>
    </source>
</evidence>
<reference evidence="3" key="1">
    <citation type="submission" date="2022-11" db="EMBL/GenBank/DDBJ databases">
        <authorList>
            <person name="Hyden B.L."/>
            <person name="Feng K."/>
            <person name="Yates T."/>
            <person name="Jawdy S."/>
            <person name="Smart L.B."/>
            <person name="Muchero W."/>
        </authorList>
    </citation>
    <scope>NUCLEOTIDE SEQUENCE</scope>
    <source>
        <tissue evidence="3">Shoot tip</tissue>
    </source>
</reference>
<keyword evidence="2" id="KW-0732">Signal</keyword>
<accession>A0A9Q0Q8M3</accession>
<dbReference type="SUPFAM" id="SSF48371">
    <property type="entry name" value="ARM repeat"/>
    <property type="match status" value="1"/>
</dbReference>
<feature type="signal peptide" evidence="2">
    <location>
        <begin position="1"/>
        <end position="24"/>
    </location>
</feature>
<evidence type="ECO:0000256" key="2">
    <source>
        <dbReference type="SAM" id="SignalP"/>
    </source>
</evidence>
<sequence>MERVALRFLVATALILSVATVISGELVNETSATAGLLWSTGKDESDLLSKAEPENSNNSSSSAVVNDHEDLDGGFSSLEGMLHWAIGHSDPTKLKEGAEDAQRLSASELQKRQLELKELLILVEPLDNANDLNKLGGLAIVIQELDHPDQDIRRLSAWVLGKACQNNAAVQKQILELGALTKLIKMVQSTSIEEAIKALYAVSALIQNNLAGQEIFYAEAGDTMLQEILSNSSNDIRLRRKAVSVVADLAEYQLENIAIAESPCFRNHLFLNSVVDLTASTDLDLQEKALVAIKNLLQLKTTEALVFKDFCNLDGSLERMRQQLLDLMAEEDRRDYAVDLETLRREVEQIFHEKLGKVENTASLVSGYNFHAILFD</sequence>
<dbReference type="Gene3D" id="1.25.10.10">
    <property type="entry name" value="Leucine-rich Repeat Variant"/>
    <property type="match status" value="1"/>
</dbReference>
<dbReference type="AlphaFoldDB" id="A0A9Q0Q8M3"/>
<protein>
    <submittedName>
        <fullName evidence="3">PROTEIN FOLDING REGULATOR</fullName>
    </submittedName>
</protein>
<gene>
    <name evidence="3" type="ORF">OIU74_013263</name>
</gene>
<dbReference type="EMBL" id="JAPFFM010000016">
    <property type="protein sequence ID" value="KAJ6702070.1"/>
    <property type="molecule type" value="Genomic_DNA"/>
</dbReference>
<dbReference type="InterPro" id="IPR050693">
    <property type="entry name" value="Hsp70_NEF-Inhibitors"/>
</dbReference>
<dbReference type="Proteomes" id="UP001151752">
    <property type="component" value="Chromosome 1"/>
</dbReference>
<dbReference type="InterPro" id="IPR011989">
    <property type="entry name" value="ARM-like"/>
</dbReference>
<keyword evidence="4" id="KW-1185">Reference proteome</keyword>
<dbReference type="GO" id="GO:0000774">
    <property type="term" value="F:adenyl-nucleotide exchange factor activity"/>
    <property type="evidence" value="ECO:0007669"/>
    <property type="project" value="TreeGrafter"/>
</dbReference>
<reference evidence="3" key="2">
    <citation type="journal article" date="2023" name="Int. J. Mol. Sci.">
        <title>De Novo Assembly and Annotation of 11 Diverse Shrub Willow (Salix) Genomes Reveals Novel Gene Organization in Sex-Linked Regions.</title>
        <authorList>
            <person name="Hyden B."/>
            <person name="Feng K."/>
            <person name="Yates T.B."/>
            <person name="Jawdy S."/>
            <person name="Cereghino C."/>
            <person name="Smart L.B."/>
            <person name="Muchero W."/>
        </authorList>
    </citation>
    <scope>NUCLEOTIDE SEQUENCE</scope>
    <source>
        <tissue evidence="3">Shoot tip</tissue>
    </source>
</reference>
<dbReference type="PANTHER" id="PTHR19316:SF32">
    <property type="entry name" value="ARM REPEAT SUPERFAMILY PROTEIN"/>
    <property type="match status" value="1"/>
</dbReference>
<evidence type="ECO:0000313" key="3">
    <source>
        <dbReference type="EMBL" id="KAJ6702070.1"/>
    </source>
</evidence>
<dbReference type="GO" id="GO:0005783">
    <property type="term" value="C:endoplasmic reticulum"/>
    <property type="evidence" value="ECO:0007669"/>
    <property type="project" value="TreeGrafter"/>
</dbReference>
<dbReference type="PANTHER" id="PTHR19316">
    <property type="entry name" value="PROTEIN FOLDING REGULATOR"/>
    <property type="match status" value="1"/>
</dbReference>
<name>A0A9Q0Q8M3_9ROSI</name>
<feature type="chain" id="PRO_5040429836" evidence="2">
    <location>
        <begin position="25"/>
        <end position="376"/>
    </location>
</feature>
<dbReference type="InterPro" id="IPR016024">
    <property type="entry name" value="ARM-type_fold"/>
</dbReference>
<organism evidence="3 4">
    <name type="scientific">Salix koriyanagi</name>
    <dbReference type="NCBI Taxonomy" id="2511006"/>
    <lineage>
        <taxon>Eukaryota</taxon>
        <taxon>Viridiplantae</taxon>
        <taxon>Streptophyta</taxon>
        <taxon>Embryophyta</taxon>
        <taxon>Tracheophyta</taxon>
        <taxon>Spermatophyta</taxon>
        <taxon>Magnoliopsida</taxon>
        <taxon>eudicotyledons</taxon>
        <taxon>Gunneridae</taxon>
        <taxon>Pentapetalae</taxon>
        <taxon>rosids</taxon>
        <taxon>fabids</taxon>
        <taxon>Malpighiales</taxon>
        <taxon>Salicaceae</taxon>
        <taxon>Saliceae</taxon>
        <taxon>Salix</taxon>
    </lineage>
</organism>
<feature type="region of interest" description="Disordered" evidence="1">
    <location>
        <begin position="47"/>
        <end position="66"/>
    </location>
</feature>
<comment type="caution">
    <text evidence="3">The sequence shown here is derived from an EMBL/GenBank/DDBJ whole genome shotgun (WGS) entry which is preliminary data.</text>
</comment>
<evidence type="ECO:0000256" key="1">
    <source>
        <dbReference type="SAM" id="MobiDB-lite"/>
    </source>
</evidence>
<proteinExistence type="predicted"/>